<evidence type="ECO:0000256" key="4">
    <source>
        <dbReference type="ARBA" id="ARBA00022801"/>
    </source>
</evidence>
<dbReference type="UniPathway" id="UPA00610">
    <property type="reaction ID" value="UER00666"/>
</dbReference>
<comment type="caution">
    <text evidence="11">The sequence shown here is derived from an EMBL/GenBank/DDBJ whole genome shotgun (WGS) entry which is preliminary data.</text>
</comment>
<comment type="similarity">
    <text evidence="2 8">Belongs to the dUTPase family.</text>
</comment>
<dbReference type="Proteomes" id="UP000245410">
    <property type="component" value="Unassembled WGS sequence"/>
</dbReference>
<sequence length="178" mass="18299">MTDVVPVPVQLLDAELPLPAYSHPGDAGADLVAAADVELPPGGRALVPTGVAIALPEGYVGLVHPRSGLAARLGVTVLNAPGTVDAGYRGEILVNLINHDRETPAKISRGDRIAQLVVQRVARALFEPVTELPGSQRGTGGHGSTGGHAGLVPSPAGQERGEQRRNEPGRGRTEEVSG</sequence>
<keyword evidence="5 8" id="KW-0460">Magnesium</keyword>
<accession>A0A317D2T3</accession>
<evidence type="ECO:0000256" key="7">
    <source>
        <dbReference type="ARBA" id="ARBA00047686"/>
    </source>
</evidence>
<dbReference type="GO" id="GO:0046081">
    <property type="term" value="P:dUTP catabolic process"/>
    <property type="evidence" value="ECO:0007669"/>
    <property type="project" value="InterPro"/>
</dbReference>
<evidence type="ECO:0000256" key="8">
    <source>
        <dbReference type="HAMAP-Rule" id="MF_00116"/>
    </source>
</evidence>
<comment type="pathway">
    <text evidence="8">Pyrimidine metabolism; dUMP biosynthesis; dUMP from dCTP (dUTP route): step 2/2.</text>
</comment>
<dbReference type="PANTHER" id="PTHR11241:SF0">
    <property type="entry name" value="DEOXYURIDINE 5'-TRIPHOSPHATE NUCLEOTIDOHYDROLASE"/>
    <property type="match status" value="1"/>
</dbReference>
<name>A0A317D2T3_9ACTN</name>
<proteinExistence type="inferred from homology"/>
<dbReference type="GO" id="GO:0006226">
    <property type="term" value="P:dUMP biosynthetic process"/>
    <property type="evidence" value="ECO:0007669"/>
    <property type="project" value="UniProtKB-UniRule"/>
</dbReference>
<dbReference type="Pfam" id="PF00692">
    <property type="entry name" value="dUTPase"/>
    <property type="match status" value="1"/>
</dbReference>
<keyword evidence="4 8" id="KW-0378">Hydrolase</keyword>
<gene>
    <name evidence="8" type="primary">dut</name>
    <name evidence="11" type="ORF">DKT68_20900</name>
</gene>
<dbReference type="EMBL" id="QGKR01000233">
    <property type="protein sequence ID" value="PWR06913.1"/>
    <property type="molecule type" value="Genomic_DNA"/>
</dbReference>
<dbReference type="InterPro" id="IPR033704">
    <property type="entry name" value="dUTPase_trimeric"/>
</dbReference>
<evidence type="ECO:0000256" key="5">
    <source>
        <dbReference type="ARBA" id="ARBA00022842"/>
    </source>
</evidence>
<evidence type="ECO:0000256" key="9">
    <source>
        <dbReference type="SAM" id="MobiDB-lite"/>
    </source>
</evidence>
<dbReference type="PANTHER" id="PTHR11241">
    <property type="entry name" value="DEOXYURIDINE 5'-TRIPHOSPHATE NUCLEOTIDOHYDROLASE"/>
    <property type="match status" value="1"/>
</dbReference>
<feature type="binding site" evidence="8">
    <location>
        <begin position="66"/>
        <end position="68"/>
    </location>
    <ligand>
        <name>substrate</name>
    </ligand>
</feature>
<feature type="region of interest" description="Disordered" evidence="9">
    <location>
        <begin position="129"/>
        <end position="178"/>
    </location>
</feature>
<dbReference type="EC" id="3.6.1.23" evidence="8"/>
<comment type="function">
    <text evidence="8">This enzyme is involved in nucleotide metabolism: it produces dUMP, the immediate precursor of thymidine nucleotides and it decreases the intracellular concentration of dUTP so that uracil cannot be incorporated into DNA.</text>
</comment>
<comment type="catalytic activity">
    <reaction evidence="7 8">
        <text>dUTP + H2O = dUMP + diphosphate + H(+)</text>
        <dbReference type="Rhea" id="RHEA:10248"/>
        <dbReference type="ChEBI" id="CHEBI:15377"/>
        <dbReference type="ChEBI" id="CHEBI:15378"/>
        <dbReference type="ChEBI" id="CHEBI:33019"/>
        <dbReference type="ChEBI" id="CHEBI:61555"/>
        <dbReference type="ChEBI" id="CHEBI:246422"/>
        <dbReference type="EC" id="3.6.1.23"/>
    </reaction>
</comment>
<feature type="binding site" evidence="8">
    <location>
        <begin position="83"/>
        <end position="85"/>
    </location>
    <ligand>
        <name>substrate</name>
    </ligand>
</feature>
<protein>
    <recommendedName>
        <fullName evidence="8">Deoxyuridine 5'-triphosphate nucleotidohydrolase</fullName>
        <shortName evidence="8">dUTPase</shortName>
        <ecNumber evidence="8">3.6.1.23</ecNumber>
    </recommendedName>
    <alternativeName>
        <fullName evidence="8">dUTP pyrophosphatase</fullName>
    </alternativeName>
</protein>
<feature type="binding site" evidence="8">
    <location>
        <position position="79"/>
    </location>
    <ligand>
        <name>substrate</name>
    </ligand>
</feature>
<keyword evidence="12" id="KW-1185">Reference proteome</keyword>
<dbReference type="FunFam" id="2.70.40.10:FF:000008">
    <property type="entry name" value="Deoxyuridine 5'-triphosphate nucleotidohydrolase"/>
    <property type="match status" value="1"/>
</dbReference>
<keyword evidence="3 8" id="KW-0479">Metal-binding</keyword>
<keyword evidence="6 8" id="KW-0546">Nucleotide metabolism</keyword>
<dbReference type="InterPro" id="IPR008181">
    <property type="entry name" value="dUTPase"/>
</dbReference>
<dbReference type="HAMAP" id="MF_00116">
    <property type="entry name" value="dUTPase_bact"/>
    <property type="match status" value="1"/>
</dbReference>
<dbReference type="Gene3D" id="2.70.40.10">
    <property type="match status" value="1"/>
</dbReference>
<feature type="compositionally biased region" description="Gly residues" evidence="9">
    <location>
        <begin position="137"/>
        <end position="149"/>
    </location>
</feature>
<feature type="domain" description="dUTPase-like" evidence="10">
    <location>
        <begin position="16"/>
        <end position="146"/>
    </location>
</feature>
<dbReference type="InterPro" id="IPR036157">
    <property type="entry name" value="dUTPase-like_sf"/>
</dbReference>
<dbReference type="AlphaFoldDB" id="A0A317D2T3"/>
<comment type="cofactor">
    <cofactor evidence="1 8">
        <name>Mg(2+)</name>
        <dbReference type="ChEBI" id="CHEBI:18420"/>
    </cofactor>
</comment>
<dbReference type="GO" id="GO:0004170">
    <property type="term" value="F:dUTP diphosphatase activity"/>
    <property type="evidence" value="ECO:0007669"/>
    <property type="project" value="UniProtKB-UniRule"/>
</dbReference>
<dbReference type="GO" id="GO:0000287">
    <property type="term" value="F:magnesium ion binding"/>
    <property type="evidence" value="ECO:0007669"/>
    <property type="project" value="UniProtKB-UniRule"/>
</dbReference>
<comment type="caution">
    <text evidence="8">Lacks conserved residue(s) required for the propagation of feature annotation.</text>
</comment>
<dbReference type="OrthoDB" id="9809956at2"/>
<evidence type="ECO:0000256" key="3">
    <source>
        <dbReference type="ARBA" id="ARBA00022723"/>
    </source>
</evidence>
<dbReference type="RefSeq" id="WP_109819099.1">
    <property type="nucleotide sequence ID" value="NZ_QGKR01000233.1"/>
</dbReference>
<feature type="compositionally biased region" description="Basic and acidic residues" evidence="9">
    <location>
        <begin position="159"/>
        <end position="178"/>
    </location>
</feature>
<evidence type="ECO:0000313" key="12">
    <source>
        <dbReference type="Proteomes" id="UP000245410"/>
    </source>
</evidence>
<dbReference type="CDD" id="cd07557">
    <property type="entry name" value="trimeric_dUTPase"/>
    <property type="match status" value="1"/>
</dbReference>
<dbReference type="NCBIfam" id="TIGR00576">
    <property type="entry name" value="dut"/>
    <property type="match status" value="1"/>
</dbReference>
<organism evidence="11 12">
    <name type="scientific">Micromonospora acroterricola</name>
    <dbReference type="NCBI Taxonomy" id="2202421"/>
    <lineage>
        <taxon>Bacteria</taxon>
        <taxon>Bacillati</taxon>
        <taxon>Actinomycetota</taxon>
        <taxon>Actinomycetes</taxon>
        <taxon>Micromonosporales</taxon>
        <taxon>Micromonosporaceae</taxon>
        <taxon>Micromonospora</taxon>
    </lineage>
</organism>
<evidence type="ECO:0000256" key="2">
    <source>
        <dbReference type="ARBA" id="ARBA00006581"/>
    </source>
</evidence>
<dbReference type="NCBIfam" id="NF001862">
    <property type="entry name" value="PRK00601.1"/>
    <property type="match status" value="1"/>
</dbReference>
<evidence type="ECO:0000313" key="11">
    <source>
        <dbReference type="EMBL" id="PWR06913.1"/>
    </source>
</evidence>
<dbReference type="InterPro" id="IPR029054">
    <property type="entry name" value="dUTPase-like"/>
</dbReference>
<evidence type="ECO:0000259" key="10">
    <source>
        <dbReference type="Pfam" id="PF00692"/>
    </source>
</evidence>
<evidence type="ECO:0000256" key="1">
    <source>
        <dbReference type="ARBA" id="ARBA00001946"/>
    </source>
</evidence>
<dbReference type="SUPFAM" id="SSF51283">
    <property type="entry name" value="dUTPase-like"/>
    <property type="match status" value="1"/>
</dbReference>
<evidence type="ECO:0000256" key="6">
    <source>
        <dbReference type="ARBA" id="ARBA00023080"/>
    </source>
</evidence>
<reference evidence="11 12" key="1">
    <citation type="submission" date="2018-05" db="EMBL/GenBank/DDBJ databases">
        <title>Micromonospora atacamensis sp. nov., a novel actinobacteria isolated from high altitude Atacama Desert soil.</title>
        <authorList>
            <person name="Carro L."/>
            <person name="Golinska P."/>
            <person name="Klenk H.-P."/>
            <person name="Goodfellow M."/>
        </authorList>
    </citation>
    <scope>NUCLEOTIDE SEQUENCE [LARGE SCALE GENOMIC DNA]</scope>
    <source>
        <strain evidence="11 12">5R2A7</strain>
    </source>
</reference>